<protein>
    <submittedName>
        <fullName evidence="8">Lipid A core - O-antigen ligase and related enzymes</fullName>
    </submittedName>
</protein>
<feature type="transmembrane region" description="Helical" evidence="6">
    <location>
        <begin position="398"/>
        <end position="418"/>
    </location>
</feature>
<evidence type="ECO:0000256" key="2">
    <source>
        <dbReference type="ARBA" id="ARBA00022692"/>
    </source>
</evidence>
<feature type="transmembrane region" description="Helical" evidence="6">
    <location>
        <begin position="455"/>
        <end position="475"/>
    </location>
</feature>
<name>A0A239WAA1_9ACTN</name>
<dbReference type="Proteomes" id="UP000215332">
    <property type="component" value="Chromosome 1"/>
</dbReference>
<feature type="transmembrane region" description="Helical" evidence="6">
    <location>
        <begin position="182"/>
        <end position="200"/>
    </location>
</feature>
<evidence type="ECO:0000256" key="3">
    <source>
        <dbReference type="ARBA" id="ARBA00022989"/>
    </source>
</evidence>
<dbReference type="PANTHER" id="PTHR37422:SF13">
    <property type="entry name" value="LIPOPOLYSACCHARIDE BIOSYNTHESIS PROTEIN PA4999-RELATED"/>
    <property type="match status" value="1"/>
</dbReference>
<keyword evidence="3 6" id="KW-1133">Transmembrane helix</keyword>
<evidence type="ECO:0000256" key="1">
    <source>
        <dbReference type="ARBA" id="ARBA00004141"/>
    </source>
</evidence>
<feature type="transmembrane region" description="Helical" evidence="6">
    <location>
        <begin position="302"/>
        <end position="321"/>
    </location>
</feature>
<feature type="domain" description="O-antigen ligase-related" evidence="7">
    <location>
        <begin position="266"/>
        <end position="410"/>
    </location>
</feature>
<proteinExistence type="predicted"/>
<keyword evidence="8" id="KW-0436">Ligase</keyword>
<dbReference type="Pfam" id="PF04932">
    <property type="entry name" value="Wzy_C"/>
    <property type="match status" value="1"/>
</dbReference>
<keyword evidence="2 6" id="KW-0812">Transmembrane</keyword>
<dbReference type="InterPro" id="IPR007016">
    <property type="entry name" value="O-antigen_ligase-rel_domated"/>
</dbReference>
<evidence type="ECO:0000259" key="7">
    <source>
        <dbReference type="Pfam" id="PF04932"/>
    </source>
</evidence>
<feature type="transmembrane region" description="Helical" evidence="6">
    <location>
        <begin position="430"/>
        <end position="449"/>
    </location>
</feature>
<evidence type="ECO:0000256" key="5">
    <source>
        <dbReference type="SAM" id="MobiDB-lite"/>
    </source>
</evidence>
<dbReference type="EMBL" id="LT906441">
    <property type="protein sequence ID" value="SNV30868.1"/>
    <property type="molecule type" value="Genomic_DNA"/>
</dbReference>
<feature type="compositionally biased region" description="Basic residues" evidence="5">
    <location>
        <begin position="1"/>
        <end position="10"/>
    </location>
</feature>
<gene>
    <name evidence="8" type="ORF">SAMEA4412665_00504</name>
</gene>
<feature type="transmembrane region" description="Helical" evidence="6">
    <location>
        <begin position="117"/>
        <end position="142"/>
    </location>
</feature>
<dbReference type="GO" id="GO:0016020">
    <property type="term" value="C:membrane"/>
    <property type="evidence" value="ECO:0007669"/>
    <property type="project" value="UniProtKB-SubCell"/>
</dbReference>
<feature type="transmembrane region" description="Helical" evidence="6">
    <location>
        <begin position="154"/>
        <end position="175"/>
    </location>
</feature>
<evidence type="ECO:0000256" key="6">
    <source>
        <dbReference type="SAM" id="Phobius"/>
    </source>
</evidence>
<dbReference type="InterPro" id="IPR051533">
    <property type="entry name" value="WaaL-like"/>
</dbReference>
<feature type="compositionally biased region" description="Polar residues" evidence="5">
    <location>
        <begin position="15"/>
        <end position="37"/>
    </location>
</feature>
<evidence type="ECO:0000313" key="9">
    <source>
        <dbReference type="Proteomes" id="UP000215332"/>
    </source>
</evidence>
<dbReference type="GO" id="GO:0016874">
    <property type="term" value="F:ligase activity"/>
    <property type="evidence" value="ECO:0007669"/>
    <property type="project" value="UniProtKB-KW"/>
</dbReference>
<dbReference type="KEGG" id="cgrn:4412665_00504"/>
<dbReference type="PANTHER" id="PTHR37422">
    <property type="entry name" value="TEICHURONIC ACID BIOSYNTHESIS PROTEIN TUAE"/>
    <property type="match status" value="1"/>
</dbReference>
<sequence length="497" mass="52484">MGSRSGRPHRPPVPGQSTANQPVSPSRAETSAQSAMTSSARRSITTWQHVLGWSLVLLMTGVQFVDLRHGITRPWVVSAQLLVCGAALLVAAPAAYRQVRMRRQAGTPRGGVLTPTGWILCGGFTLIEAWALVSSLVASQAVIKQGVVPRVYQVMPVVTGWVTMAAVLVVLLAIGQQGRTRYVPLAAVGLLLGALADWPVQVPIHRSIRLASGMGGSAVIHVPIALAGAVLVDVARDTTGHAPGPAGGVSGPTWRTRMAWAGGGASVLMMLLTGSRAALIVLVATCLALVVSLRRQVAVRRLAAAALCVGIAVVAVCLRVSCFQRMLRLSSSRRMDTWTVGWQTVSSSVRSMLIGVGSGTMFPWYAIEAKLYPFAGTGMVDSRFGRALISAHSVYLEVLVELGVIMLVVLLVMVVALWRPACNVMSRGLGSHRHGVTVIVLAATTLAWAVDTYLVKGFAVSMWWWVVALCAVGLADERASAGQDGGVAQSVPSHRQP</sequence>
<dbReference type="AlphaFoldDB" id="A0A239WAA1"/>
<feature type="region of interest" description="Disordered" evidence="5">
    <location>
        <begin position="1"/>
        <end position="37"/>
    </location>
</feature>
<reference evidence="8 9" key="1">
    <citation type="submission" date="2017-06" db="EMBL/GenBank/DDBJ databases">
        <authorList>
            <consortium name="Pathogen Informatics"/>
        </authorList>
    </citation>
    <scope>NUCLEOTIDE SEQUENCE [LARGE SCALE GENOMIC DNA]</scope>
    <source>
        <strain evidence="8 9">NCTC11865</strain>
    </source>
</reference>
<organism evidence="8 9">
    <name type="scientific">Cutibacterium granulosum</name>
    <dbReference type="NCBI Taxonomy" id="33011"/>
    <lineage>
        <taxon>Bacteria</taxon>
        <taxon>Bacillati</taxon>
        <taxon>Actinomycetota</taxon>
        <taxon>Actinomycetes</taxon>
        <taxon>Propionibacteriales</taxon>
        <taxon>Propionibacteriaceae</taxon>
        <taxon>Cutibacterium</taxon>
    </lineage>
</organism>
<feature type="transmembrane region" description="Helical" evidence="6">
    <location>
        <begin position="267"/>
        <end position="290"/>
    </location>
</feature>
<evidence type="ECO:0000256" key="4">
    <source>
        <dbReference type="ARBA" id="ARBA00023136"/>
    </source>
</evidence>
<comment type="subcellular location">
    <subcellularLocation>
        <location evidence="1">Membrane</location>
        <topology evidence="1">Multi-pass membrane protein</topology>
    </subcellularLocation>
</comment>
<evidence type="ECO:0000313" key="8">
    <source>
        <dbReference type="EMBL" id="SNV30868.1"/>
    </source>
</evidence>
<feature type="transmembrane region" description="Helical" evidence="6">
    <location>
        <begin position="77"/>
        <end position="96"/>
    </location>
</feature>
<feature type="transmembrane region" description="Helical" evidence="6">
    <location>
        <begin position="46"/>
        <end position="65"/>
    </location>
</feature>
<keyword evidence="4 6" id="KW-0472">Membrane</keyword>
<accession>A0A239WAA1</accession>